<organism evidence="1">
    <name type="scientific">marine metagenome</name>
    <dbReference type="NCBI Taxonomy" id="408172"/>
    <lineage>
        <taxon>unclassified sequences</taxon>
        <taxon>metagenomes</taxon>
        <taxon>ecological metagenomes</taxon>
    </lineage>
</organism>
<accession>A0A382T1V6</accession>
<name>A0A382T1V6_9ZZZZ</name>
<feature type="non-terminal residue" evidence="1">
    <location>
        <position position="306"/>
    </location>
</feature>
<gene>
    <name evidence="1" type="ORF">METZ01_LOCUS368599</name>
</gene>
<dbReference type="EMBL" id="UINC01133050">
    <property type="protein sequence ID" value="SVD15745.1"/>
    <property type="molecule type" value="Genomic_DNA"/>
</dbReference>
<protein>
    <recommendedName>
        <fullName evidence="2">Cadherin domain-containing protein</fullName>
    </recommendedName>
</protein>
<sequence length="306" mass="32574">DLTEGTVSPDSLMFTSSNWPIHQKVTVTGVDDTDDVVNVDYTIRVKPTLSDDPNYQGINPEDVSVTNLDDEKGGFTIQPGGGLITSENGGSDIFKVSLQLEPTHSVTIPVSSGDTTEGLIEVSELVFTIANWSTPQEIVVAGVDDGISDGNISYSIDLGTTISEDAAYNGKDPIDVSVTNIDNDIKKILLYPLEGIIASEGSGKAFFNVRLQAAPSGDVKIPFTSADTLKATISPDTLIFTADSWDGIKKVYVTGIADSNSYFDERLDIISEPAISIDPAYNNFDAPDPIVHILNAESPGISVTPL</sequence>
<feature type="non-terminal residue" evidence="1">
    <location>
        <position position="1"/>
    </location>
</feature>
<reference evidence="1" key="1">
    <citation type="submission" date="2018-05" db="EMBL/GenBank/DDBJ databases">
        <authorList>
            <person name="Lanie J.A."/>
            <person name="Ng W.-L."/>
            <person name="Kazmierczak K.M."/>
            <person name="Andrzejewski T.M."/>
            <person name="Davidsen T.M."/>
            <person name="Wayne K.J."/>
            <person name="Tettelin H."/>
            <person name="Glass J.I."/>
            <person name="Rusch D."/>
            <person name="Podicherti R."/>
            <person name="Tsui H.-C.T."/>
            <person name="Winkler M.E."/>
        </authorList>
    </citation>
    <scope>NUCLEOTIDE SEQUENCE</scope>
</reference>
<evidence type="ECO:0000313" key="1">
    <source>
        <dbReference type="EMBL" id="SVD15745.1"/>
    </source>
</evidence>
<proteinExistence type="predicted"/>
<evidence type="ECO:0008006" key="2">
    <source>
        <dbReference type="Google" id="ProtNLM"/>
    </source>
</evidence>
<dbReference type="AlphaFoldDB" id="A0A382T1V6"/>